<proteinExistence type="predicted"/>
<comment type="caution">
    <text evidence="2">The sequence shown here is derived from an EMBL/GenBank/DDBJ whole genome shotgun (WGS) entry which is preliminary data.</text>
</comment>
<dbReference type="RefSeq" id="WP_002221111.1">
    <property type="nucleotide sequence ID" value="NZ_CP017257.1"/>
</dbReference>
<evidence type="ECO:0000259" key="1">
    <source>
        <dbReference type="Pfam" id="PF13614"/>
    </source>
</evidence>
<dbReference type="PANTHER" id="PTHR13696:SF52">
    <property type="entry name" value="PARA FAMILY PROTEIN CT_582"/>
    <property type="match status" value="1"/>
</dbReference>
<gene>
    <name evidence="2" type="ORF">CNQ34_11935</name>
</gene>
<dbReference type="SUPFAM" id="SSF52540">
    <property type="entry name" value="P-loop containing nucleoside triphosphate hydrolases"/>
    <property type="match status" value="1"/>
</dbReference>
<feature type="domain" description="AAA" evidence="1">
    <location>
        <begin position="1"/>
        <end position="190"/>
    </location>
</feature>
<dbReference type="InterPro" id="IPR027417">
    <property type="entry name" value="P-loop_NTPase"/>
</dbReference>
<dbReference type="PANTHER" id="PTHR13696">
    <property type="entry name" value="P-LOOP CONTAINING NUCLEOSIDE TRIPHOSPHATE HYDROLASE"/>
    <property type="match status" value="1"/>
</dbReference>
<reference evidence="2 3" key="1">
    <citation type="journal article" date="2017" name="Clin. Infect. Dis.">
        <title>Increased Risk for Meningococcal Disease among Men who have Sex with Men in the United States, 2012-2015.</title>
        <authorList>
            <person name="Folaranmi T.A."/>
            <person name="Kretz C.B."/>
            <person name="Kamiya H."/>
            <person name="MacNeil J.R."/>
            <person name="Whaley M.J."/>
            <person name="Blain A."/>
            <person name="Antwi M."/>
            <person name="Dorsinville M."/>
            <person name="Pacilli M."/>
            <person name="Smith S."/>
            <person name="Civen R."/>
            <person name="Ngo V."/>
            <person name="Winter K."/>
            <person name="Harriman K."/>
            <person name="Wang X."/>
            <person name="Bowen V.B."/>
            <person name="Patel M."/>
            <person name="Martin S."/>
            <person name="Misegades L."/>
            <person name="Meyer S.A."/>
        </authorList>
    </citation>
    <scope>NUCLEOTIDE SEQUENCE [LARGE SCALE GENOMIC DNA]</scope>
    <source>
        <strain evidence="2 3">M26503</strain>
    </source>
</reference>
<organism evidence="2 3">
    <name type="scientific">Neisseria meningitidis</name>
    <dbReference type="NCBI Taxonomy" id="487"/>
    <lineage>
        <taxon>Bacteria</taxon>
        <taxon>Pseudomonadati</taxon>
        <taxon>Pseudomonadota</taxon>
        <taxon>Betaproteobacteria</taxon>
        <taxon>Neisseriales</taxon>
        <taxon>Neisseriaceae</taxon>
        <taxon>Neisseria</taxon>
    </lineage>
</organism>
<dbReference type="EMBL" id="NTLY01000002">
    <property type="protein sequence ID" value="PBJ88438.1"/>
    <property type="molecule type" value="Genomic_DNA"/>
</dbReference>
<evidence type="ECO:0000313" key="2">
    <source>
        <dbReference type="EMBL" id="PBJ88438.1"/>
    </source>
</evidence>
<evidence type="ECO:0000313" key="3">
    <source>
        <dbReference type="Proteomes" id="UP000217930"/>
    </source>
</evidence>
<dbReference type="AlphaFoldDB" id="A0AB36RU78"/>
<dbReference type="Gene3D" id="3.40.50.300">
    <property type="entry name" value="P-loop containing nucleotide triphosphate hydrolases"/>
    <property type="match status" value="1"/>
</dbReference>
<sequence>MKSIGFFNNKGGVGKTTLLCNLAASLSIHFSKKVLVIDADPQCNASAYLLPENMLEDILMNDTESSIDKFYEPIRKGQGFPEKNPKIVRSDRFQIDLIVGNPKLAIREDFIATDWNDTKNGEARGFQTTFAMAELFSRMSDYDFILIDMGPSLGALNRSILLSSDYFLMPISADIFSMMAISNIQISFDGWKEDLINALERYNKREGKKFTISNDIPFEWKLDFLGYVRQQYKAKYSGGERQPVAAFERIINQQDEELKKLCLSFKHEDINSRKIGEIHTLSSVIPLSQQAHAPIFELAASDGIVGGHYSRVAEAEEYFKKIAERFLENIGID</sequence>
<accession>A0AB36RU78</accession>
<protein>
    <submittedName>
        <fullName evidence="2">Chromosome partitioning protein</fullName>
    </submittedName>
</protein>
<dbReference type="Pfam" id="PF13614">
    <property type="entry name" value="AAA_31"/>
    <property type="match status" value="1"/>
</dbReference>
<name>A0AB36RU78_NEIME</name>
<dbReference type="Proteomes" id="UP000217930">
    <property type="component" value="Unassembled WGS sequence"/>
</dbReference>
<dbReference type="InterPro" id="IPR050678">
    <property type="entry name" value="DNA_Partitioning_ATPase"/>
</dbReference>
<dbReference type="CDD" id="cd02042">
    <property type="entry name" value="ParAB_family"/>
    <property type="match status" value="1"/>
</dbReference>
<dbReference type="InterPro" id="IPR025669">
    <property type="entry name" value="AAA_dom"/>
</dbReference>